<dbReference type="Proteomes" id="UP000828390">
    <property type="component" value="Unassembled WGS sequence"/>
</dbReference>
<gene>
    <name evidence="6" type="ORF">DPMN_004075</name>
</gene>
<keyword evidence="3" id="KW-0862">Zinc</keyword>
<sequence length="191" mass="21481">MLSNDTADGERATSSGYVISALSDLGSITLPPHIRKRGRPKGSELTVVGLPKKRLKLKRRPVPFCQLEISVKDKMMLRWCVNDAVAERCINSEGRLVTEEEVECCPERIDMAAAETCIDCLENYFEPDAWVALLHVFDSVKLMSSTCKVCNEELETRCVCCDLCLGWLHYHCAAISDTPKTKLWFCSECSR</sequence>
<protein>
    <recommendedName>
        <fullName evidence="5">PHD-type domain-containing protein</fullName>
    </recommendedName>
</protein>
<dbReference type="GO" id="GO:0008270">
    <property type="term" value="F:zinc ion binding"/>
    <property type="evidence" value="ECO:0007669"/>
    <property type="project" value="UniProtKB-KW"/>
</dbReference>
<evidence type="ECO:0000256" key="2">
    <source>
        <dbReference type="ARBA" id="ARBA00022771"/>
    </source>
</evidence>
<feature type="domain" description="PHD-type" evidence="5">
    <location>
        <begin position="144"/>
        <end position="191"/>
    </location>
</feature>
<organism evidence="6 7">
    <name type="scientific">Dreissena polymorpha</name>
    <name type="common">Zebra mussel</name>
    <name type="synonym">Mytilus polymorpha</name>
    <dbReference type="NCBI Taxonomy" id="45954"/>
    <lineage>
        <taxon>Eukaryota</taxon>
        <taxon>Metazoa</taxon>
        <taxon>Spiralia</taxon>
        <taxon>Lophotrochozoa</taxon>
        <taxon>Mollusca</taxon>
        <taxon>Bivalvia</taxon>
        <taxon>Autobranchia</taxon>
        <taxon>Heteroconchia</taxon>
        <taxon>Euheterodonta</taxon>
        <taxon>Imparidentia</taxon>
        <taxon>Neoheterodontei</taxon>
        <taxon>Myida</taxon>
        <taxon>Dreissenoidea</taxon>
        <taxon>Dreissenidae</taxon>
        <taxon>Dreissena</taxon>
    </lineage>
</organism>
<dbReference type="InterPro" id="IPR019786">
    <property type="entry name" value="Zinc_finger_PHD-type_CS"/>
</dbReference>
<evidence type="ECO:0000256" key="3">
    <source>
        <dbReference type="ARBA" id="ARBA00022833"/>
    </source>
</evidence>
<dbReference type="EMBL" id="JAIWYP010000001">
    <property type="protein sequence ID" value="KAH3880163.1"/>
    <property type="molecule type" value="Genomic_DNA"/>
</dbReference>
<dbReference type="SUPFAM" id="SSF57903">
    <property type="entry name" value="FYVE/PHD zinc finger"/>
    <property type="match status" value="1"/>
</dbReference>
<dbReference type="InterPro" id="IPR001965">
    <property type="entry name" value="Znf_PHD"/>
</dbReference>
<dbReference type="InterPro" id="IPR013083">
    <property type="entry name" value="Znf_RING/FYVE/PHD"/>
</dbReference>
<name>A0A9D4MPK1_DREPO</name>
<evidence type="ECO:0000259" key="5">
    <source>
        <dbReference type="PROSITE" id="PS50016"/>
    </source>
</evidence>
<reference evidence="6" key="1">
    <citation type="journal article" date="2019" name="bioRxiv">
        <title>The Genome of the Zebra Mussel, Dreissena polymorpha: A Resource for Invasive Species Research.</title>
        <authorList>
            <person name="McCartney M.A."/>
            <person name="Auch B."/>
            <person name="Kono T."/>
            <person name="Mallez S."/>
            <person name="Zhang Y."/>
            <person name="Obille A."/>
            <person name="Becker A."/>
            <person name="Abrahante J.E."/>
            <person name="Garbe J."/>
            <person name="Badalamenti J.P."/>
            <person name="Herman A."/>
            <person name="Mangelson H."/>
            <person name="Liachko I."/>
            <person name="Sullivan S."/>
            <person name="Sone E.D."/>
            <person name="Koren S."/>
            <person name="Silverstein K.A.T."/>
            <person name="Beckman K.B."/>
            <person name="Gohl D.M."/>
        </authorList>
    </citation>
    <scope>NUCLEOTIDE SEQUENCE</scope>
    <source>
        <strain evidence="6">Duluth1</strain>
        <tissue evidence="6">Whole animal</tissue>
    </source>
</reference>
<dbReference type="InterPro" id="IPR011011">
    <property type="entry name" value="Znf_FYVE_PHD"/>
</dbReference>
<evidence type="ECO:0000313" key="6">
    <source>
        <dbReference type="EMBL" id="KAH3880163.1"/>
    </source>
</evidence>
<dbReference type="PROSITE" id="PS01359">
    <property type="entry name" value="ZF_PHD_1"/>
    <property type="match status" value="1"/>
</dbReference>
<reference evidence="6" key="2">
    <citation type="submission" date="2020-11" db="EMBL/GenBank/DDBJ databases">
        <authorList>
            <person name="McCartney M.A."/>
            <person name="Auch B."/>
            <person name="Kono T."/>
            <person name="Mallez S."/>
            <person name="Becker A."/>
            <person name="Gohl D.M."/>
            <person name="Silverstein K.A.T."/>
            <person name="Koren S."/>
            <person name="Bechman K.B."/>
            <person name="Herman A."/>
            <person name="Abrahante J.E."/>
            <person name="Garbe J."/>
        </authorList>
    </citation>
    <scope>NUCLEOTIDE SEQUENCE</scope>
    <source>
        <strain evidence="6">Duluth1</strain>
        <tissue evidence="6">Whole animal</tissue>
    </source>
</reference>
<comment type="caution">
    <text evidence="6">The sequence shown here is derived from an EMBL/GenBank/DDBJ whole genome shotgun (WGS) entry which is preliminary data.</text>
</comment>
<dbReference type="PROSITE" id="PS50016">
    <property type="entry name" value="ZF_PHD_2"/>
    <property type="match status" value="1"/>
</dbReference>
<dbReference type="InterPro" id="IPR019787">
    <property type="entry name" value="Znf_PHD-finger"/>
</dbReference>
<evidence type="ECO:0000256" key="4">
    <source>
        <dbReference type="PROSITE-ProRule" id="PRU00146"/>
    </source>
</evidence>
<evidence type="ECO:0000256" key="1">
    <source>
        <dbReference type="ARBA" id="ARBA00022723"/>
    </source>
</evidence>
<dbReference type="Gene3D" id="3.30.40.10">
    <property type="entry name" value="Zinc/RING finger domain, C3HC4 (zinc finger)"/>
    <property type="match status" value="1"/>
</dbReference>
<accession>A0A9D4MPK1</accession>
<evidence type="ECO:0000313" key="7">
    <source>
        <dbReference type="Proteomes" id="UP000828390"/>
    </source>
</evidence>
<keyword evidence="7" id="KW-1185">Reference proteome</keyword>
<dbReference type="SMART" id="SM00249">
    <property type="entry name" value="PHD"/>
    <property type="match status" value="1"/>
</dbReference>
<keyword evidence="1" id="KW-0479">Metal-binding</keyword>
<proteinExistence type="predicted"/>
<keyword evidence="2 4" id="KW-0863">Zinc-finger</keyword>
<dbReference type="AlphaFoldDB" id="A0A9D4MPK1"/>